<keyword evidence="4" id="KW-0460">Magnesium</keyword>
<keyword evidence="3" id="KW-0479">Metal-binding</keyword>
<reference evidence="6" key="1">
    <citation type="submission" date="2024-06" db="EMBL/GenBank/DDBJ databases">
        <title>Lacrimispora cavernae sp. nov., a novel anaerobe isolated from bat guano pile inside a cave.</title>
        <authorList>
            <person name="Miller S.L."/>
            <person name="Lu N."/>
            <person name="King J."/>
            <person name="Sankaranarayanan K."/>
            <person name="Lawson P.A."/>
        </authorList>
    </citation>
    <scope>NUCLEOTIDE SEQUENCE</scope>
    <source>
        <strain evidence="6">BS-2</strain>
    </source>
</reference>
<evidence type="ECO:0000256" key="1">
    <source>
        <dbReference type="ARBA" id="ARBA00001946"/>
    </source>
</evidence>
<dbReference type="EMBL" id="CP157940">
    <property type="protein sequence ID" value="XBS55563.1"/>
    <property type="molecule type" value="Genomic_DNA"/>
</dbReference>
<dbReference type="InterPro" id="IPR036412">
    <property type="entry name" value="HAD-like_sf"/>
</dbReference>
<dbReference type="Pfam" id="PF13419">
    <property type="entry name" value="HAD_2"/>
    <property type="match status" value="1"/>
</dbReference>
<sequence length="221" mass="25013">MLKAVLFDCDGVLLDSESIYLSCVSQILGTLGKEASVEELAYLIGADIHVITERLKQDFGLENYDTEGLIRVQRTLFNERFYKGKLTPMDGLEGFLESLKKEGILLAVVSSSGQDYVEYVLNQLKIREYFNFYIGKEAASRSKPFPDLYLEAVRRLGIHAEEAVVVEDSLNGIRAGLDAGCYVIAYRGAEIKQDISGAHETVEHYRDLDVRKLRESIWRFK</sequence>
<dbReference type="SUPFAM" id="SSF56784">
    <property type="entry name" value="HAD-like"/>
    <property type="match status" value="1"/>
</dbReference>
<proteinExistence type="inferred from homology"/>
<comment type="similarity">
    <text evidence="2">Belongs to the HAD-like hydrolase superfamily. CbbY/CbbZ/Gph/YieH family.</text>
</comment>
<evidence type="ECO:0000313" key="6">
    <source>
        <dbReference type="EMBL" id="XBS55563.1"/>
    </source>
</evidence>
<evidence type="ECO:0000256" key="2">
    <source>
        <dbReference type="ARBA" id="ARBA00006171"/>
    </source>
</evidence>
<dbReference type="Gene3D" id="3.40.50.1000">
    <property type="entry name" value="HAD superfamily/HAD-like"/>
    <property type="match status" value="1"/>
</dbReference>
<evidence type="ECO:0000256" key="4">
    <source>
        <dbReference type="ARBA" id="ARBA00022842"/>
    </source>
</evidence>
<gene>
    <name evidence="6" type="ORF">ABFV83_07165</name>
</gene>
<protein>
    <submittedName>
        <fullName evidence="6">HAD family phosphatase</fullName>
    </submittedName>
</protein>
<evidence type="ECO:0000256" key="3">
    <source>
        <dbReference type="ARBA" id="ARBA00022723"/>
    </source>
</evidence>
<keyword evidence="5" id="KW-0119">Carbohydrate metabolism</keyword>
<dbReference type="InterPro" id="IPR051600">
    <property type="entry name" value="Beta-PGM-like"/>
</dbReference>
<dbReference type="GO" id="GO:0003824">
    <property type="term" value="F:catalytic activity"/>
    <property type="evidence" value="ECO:0007669"/>
    <property type="project" value="UniProtKB-ARBA"/>
</dbReference>
<dbReference type="NCBIfam" id="TIGR01509">
    <property type="entry name" value="HAD-SF-IA-v3"/>
    <property type="match status" value="1"/>
</dbReference>
<dbReference type="SFLD" id="SFLDG01129">
    <property type="entry name" value="C1.5:_HAD__Beta-PGM__Phosphata"/>
    <property type="match status" value="1"/>
</dbReference>
<dbReference type="InterPro" id="IPR006439">
    <property type="entry name" value="HAD-SF_hydro_IA"/>
</dbReference>
<organism evidence="6">
    <name type="scientific">Lacrimispora sp. BS-2</name>
    <dbReference type="NCBI Taxonomy" id="3151850"/>
    <lineage>
        <taxon>Bacteria</taxon>
        <taxon>Bacillati</taxon>
        <taxon>Bacillota</taxon>
        <taxon>Clostridia</taxon>
        <taxon>Lachnospirales</taxon>
        <taxon>Lachnospiraceae</taxon>
        <taxon>Lacrimispora</taxon>
    </lineage>
</organism>
<dbReference type="PRINTS" id="PR00413">
    <property type="entry name" value="HADHALOGNASE"/>
</dbReference>
<dbReference type="RefSeq" id="WP_349948221.1">
    <property type="nucleotide sequence ID" value="NZ_CP157940.1"/>
</dbReference>
<dbReference type="PANTHER" id="PTHR46193">
    <property type="entry name" value="6-PHOSPHOGLUCONATE PHOSPHATASE"/>
    <property type="match status" value="1"/>
</dbReference>
<evidence type="ECO:0000256" key="5">
    <source>
        <dbReference type="ARBA" id="ARBA00023277"/>
    </source>
</evidence>
<dbReference type="InterPro" id="IPR023214">
    <property type="entry name" value="HAD_sf"/>
</dbReference>
<comment type="cofactor">
    <cofactor evidence="1">
        <name>Mg(2+)</name>
        <dbReference type="ChEBI" id="CHEBI:18420"/>
    </cofactor>
</comment>
<dbReference type="InterPro" id="IPR041492">
    <property type="entry name" value="HAD_2"/>
</dbReference>
<dbReference type="Gene3D" id="1.10.150.240">
    <property type="entry name" value="Putative phosphatase, domain 2"/>
    <property type="match status" value="1"/>
</dbReference>
<dbReference type="SFLD" id="SFLDG01135">
    <property type="entry name" value="C1.5.6:_HAD__Beta-PGM__Phospha"/>
    <property type="match status" value="1"/>
</dbReference>
<dbReference type="GO" id="GO:0046872">
    <property type="term" value="F:metal ion binding"/>
    <property type="evidence" value="ECO:0007669"/>
    <property type="project" value="UniProtKB-KW"/>
</dbReference>
<name>A0AAU7PTG6_9FIRM</name>
<dbReference type="AlphaFoldDB" id="A0AAU7PTG6"/>
<dbReference type="PANTHER" id="PTHR46193:SF18">
    <property type="entry name" value="HEXITOL PHOSPHATASE B"/>
    <property type="match status" value="1"/>
</dbReference>
<dbReference type="InterPro" id="IPR023198">
    <property type="entry name" value="PGP-like_dom2"/>
</dbReference>
<accession>A0AAU7PTG6</accession>
<dbReference type="SFLD" id="SFLDS00003">
    <property type="entry name" value="Haloacid_Dehalogenase"/>
    <property type="match status" value="1"/>
</dbReference>